<gene>
    <name evidence="1" type="ORF">K2173_021791</name>
</gene>
<evidence type="ECO:0000313" key="1">
    <source>
        <dbReference type="EMBL" id="KAJ8770876.1"/>
    </source>
</evidence>
<name>A0AAV8TV77_9ROSI</name>
<accession>A0AAV8TV77</accession>
<evidence type="ECO:0000313" key="2">
    <source>
        <dbReference type="Proteomes" id="UP001159364"/>
    </source>
</evidence>
<dbReference type="Proteomes" id="UP001159364">
    <property type="component" value="Linkage Group LG03"/>
</dbReference>
<organism evidence="1 2">
    <name type="scientific">Erythroxylum novogranatense</name>
    <dbReference type="NCBI Taxonomy" id="1862640"/>
    <lineage>
        <taxon>Eukaryota</taxon>
        <taxon>Viridiplantae</taxon>
        <taxon>Streptophyta</taxon>
        <taxon>Embryophyta</taxon>
        <taxon>Tracheophyta</taxon>
        <taxon>Spermatophyta</taxon>
        <taxon>Magnoliopsida</taxon>
        <taxon>eudicotyledons</taxon>
        <taxon>Gunneridae</taxon>
        <taxon>Pentapetalae</taxon>
        <taxon>rosids</taxon>
        <taxon>fabids</taxon>
        <taxon>Malpighiales</taxon>
        <taxon>Erythroxylaceae</taxon>
        <taxon>Erythroxylum</taxon>
    </lineage>
</organism>
<dbReference type="EMBL" id="JAIWQS010000003">
    <property type="protein sequence ID" value="KAJ8770876.1"/>
    <property type="molecule type" value="Genomic_DNA"/>
</dbReference>
<keyword evidence="2" id="KW-1185">Reference proteome</keyword>
<protein>
    <submittedName>
        <fullName evidence="1">Uncharacterized protein</fullName>
    </submittedName>
</protein>
<dbReference type="AlphaFoldDB" id="A0AAV8TV77"/>
<sequence length="288" mass="32643">MRIRNSRPCFPHTVTPEAMSRSASFRSKGVLSYEDNFNVQQKNRIVWSCCASGQSTSEVEGSQLQNNLDMEIQSGEKSLNKSEHENCRQIGMQETSILVSQNLEEVDNGGRKSNIFRTSKRQGHEFTFPPTVLALPAFSPLPGPERHMPIKKRKLYRQPIVTRRGVIEEPLFAATEVKIDRRIITDNTQRSKGIMNCGVNTESSILSPNVGSSQREGTNEIPSLEKAIMQEGIRKRRRGRPRKIDQPSMGMLGAYSLCPYSVDGVMYVTCLLIYFLSVKQLVDWCRVW</sequence>
<reference evidence="1 2" key="1">
    <citation type="submission" date="2021-09" db="EMBL/GenBank/DDBJ databases">
        <title>Genomic insights and catalytic innovation underlie evolution of tropane alkaloids biosynthesis.</title>
        <authorList>
            <person name="Wang Y.-J."/>
            <person name="Tian T."/>
            <person name="Huang J.-P."/>
            <person name="Huang S.-X."/>
        </authorList>
    </citation>
    <scope>NUCLEOTIDE SEQUENCE [LARGE SCALE GENOMIC DNA]</scope>
    <source>
        <strain evidence="1">KIB-2018</strain>
        <tissue evidence="1">Leaf</tissue>
    </source>
</reference>
<proteinExistence type="predicted"/>
<comment type="caution">
    <text evidence="1">The sequence shown here is derived from an EMBL/GenBank/DDBJ whole genome shotgun (WGS) entry which is preliminary data.</text>
</comment>